<organism evidence="1 2">
    <name type="scientific">Actinomadura bangladeshensis</name>
    <dbReference type="NCBI Taxonomy" id="453573"/>
    <lineage>
        <taxon>Bacteria</taxon>
        <taxon>Bacillati</taxon>
        <taxon>Actinomycetota</taxon>
        <taxon>Actinomycetes</taxon>
        <taxon>Streptosporangiales</taxon>
        <taxon>Thermomonosporaceae</taxon>
        <taxon>Actinomadura</taxon>
    </lineage>
</organism>
<dbReference type="Proteomes" id="UP000475532">
    <property type="component" value="Unassembled WGS sequence"/>
</dbReference>
<dbReference type="Gene3D" id="1.25.40.10">
    <property type="entry name" value="Tetratricopeptide repeat domain"/>
    <property type="match status" value="1"/>
</dbReference>
<proteinExistence type="predicted"/>
<evidence type="ECO:0000313" key="2">
    <source>
        <dbReference type="Proteomes" id="UP000475532"/>
    </source>
</evidence>
<evidence type="ECO:0008006" key="3">
    <source>
        <dbReference type="Google" id="ProtNLM"/>
    </source>
</evidence>
<dbReference type="AlphaFoldDB" id="A0A6L9QRT0"/>
<dbReference type="InterPro" id="IPR011990">
    <property type="entry name" value="TPR-like_helical_dom_sf"/>
</dbReference>
<comment type="caution">
    <text evidence="1">The sequence shown here is derived from an EMBL/GenBank/DDBJ whole genome shotgun (WGS) entry which is preliminary data.</text>
</comment>
<dbReference type="EMBL" id="JAAGLI010001003">
    <property type="protein sequence ID" value="NEA28161.1"/>
    <property type="molecule type" value="Genomic_DNA"/>
</dbReference>
<accession>A0A6L9QRT0</accession>
<dbReference type="RefSeq" id="WP_163062670.1">
    <property type="nucleotide sequence ID" value="NZ_JAAGLI010001003.1"/>
</dbReference>
<sequence length="454" mass="50261">MDAADLDYRARTLTGCIPPWLVARLLELGHEREVEFQAGRGEWFCALGWARLLGHRGRREQALEVLAPYIATNWWPAAQARAELLEGWGRVEEAIALSRPYAEAGDRLALAFFACLLARHDRSGEAFMLLRAGIQDGLLAECLVDVAEAAGMDEEAAALLEARVEAAVPVCNDADCDNLRMEPFNAVDLLATIRERQGRIEEAIALLHTRKATFVNGRDQLADLLARHDRITELRAYAASEFQGHAVQRLAEVLEERGDVEAAIAAYREFGATPDGMWHVAVPLSELLVRHGRADEAIEVMRTLAESPGGAEDWIVRTLCALYADHGRPRDGLAHLDALKARRGGREEWDFFRMRLPLMADCGLLGEAIEQARAHPEGDTWYAAWALSDVLAAAGRIEEAAAVLDQHPAFNNFLRAERLIDLGRIEDAVRVLQQPRTRPITPACDGGYSTEPPF</sequence>
<reference evidence="1 2" key="1">
    <citation type="submission" date="2020-01" db="EMBL/GenBank/DDBJ databases">
        <title>Insect and environment-associated Actinomycetes.</title>
        <authorList>
            <person name="Currrie C."/>
            <person name="Chevrette M."/>
            <person name="Carlson C."/>
            <person name="Stubbendieck R."/>
            <person name="Wendt-Pienkowski E."/>
        </authorList>
    </citation>
    <scope>NUCLEOTIDE SEQUENCE [LARGE SCALE GENOMIC DNA]</scope>
    <source>
        <strain evidence="1 2">SID10258</strain>
    </source>
</reference>
<dbReference type="SUPFAM" id="SSF48452">
    <property type="entry name" value="TPR-like"/>
    <property type="match status" value="1"/>
</dbReference>
<protein>
    <recommendedName>
        <fullName evidence="3">Tetratricopeptide repeat protein</fullName>
    </recommendedName>
</protein>
<name>A0A6L9QRT0_9ACTN</name>
<gene>
    <name evidence="1" type="ORF">G3I70_37530</name>
</gene>
<evidence type="ECO:0000313" key="1">
    <source>
        <dbReference type="EMBL" id="NEA28161.1"/>
    </source>
</evidence>